<dbReference type="PROSITE" id="PS00622">
    <property type="entry name" value="HTH_LUXR_1"/>
    <property type="match status" value="1"/>
</dbReference>
<dbReference type="PANTHER" id="PTHR44688:SF16">
    <property type="entry name" value="DNA-BINDING TRANSCRIPTIONAL ACTIVATOR DEVR_DOSR"/>
    <property type="match status" value="1"/>
</dbReference>
<dbReference type="InterPro" id="IPR000792">
    <property type="entry name" value="Tscrpt_reg_LuxR_C"/>
</dbReference>
<dbReference type="Pfam" id="PF00196">
    <property type="entry name" value="GerE"/>
    <property type="match status" value="1"/>
</dbReference>
<reference evidence="5 6" key="1">
    <citation type="submission" date="2023-10" db="EMBL/GenBank/DDBJ databases">
        <title>Microbacterium xanthum sp. nov., isolated from seaweed.</title>
        <authorList>
            <person name="Lee S.D."/>
        </authorList>
    </citation>
    <scope>NUCLEOTIDE SEQUENCE [LARGE SCALE GENOMIC DNA]</scope>
    <source>
        <strain evidence="5 6">KCTC 19124</strain>
    </source>
</reference>
<keyword evidence="3" id="KW-0804">Transcription</keyword>
<gene>
    <name evidence="5" type="ORF">R2Q92_13870</name>
</gene>
<dbReference type="Gene3D" id="1.10.10.10">
    <property type="entry name" value="Winged helix-like DNA-binding domain superfamily/Winged helix DNA-binding domain"/>
    <property type="match status" value="1"/>
</dbReference>
<accession>A0ABU5NA42</accession>
<organism evidence="5 6">
    <name type="scientific">Microbacterium aquimaris</name>
    <dbReference type="NCBI Taxonomy" id="459816"/>
    <lineage>
        <taxon>Bacteria</taxon>
        <taxon>Bacillati</taxon>
        <taxon>Actinomycetota</taxon>
        <taxon>Actinomycetes</taxon>
        <taxon>Micrococcales</taxon>
        <taxon>Microbacteriaceae</taxon>
        <taxon>Microbacterium</taxon>
    </lineage>
</organism>
<sequence>MPAPTARASDDKLVQSAVARLAERTAFPVAFGGLARGNAVHVNSISGERTRSLRGLVVHEHRGLGGQAMVESRPRLALDYRASRTITHDYDGAILGAGIVTLLAVPIVVSGRSRGMLYCGSRHAAPVGDAVARHAIAAADEIAGELRIRDEVERRLAAMPATEPPGAALPPAAREEVRESYAELRSIAAGIDDPAVRERLARLEERWAALARDGSGPLDAPVAALSPRETDVLADAARGSTNAEIAAALGLKEATVKSYLQSAMGKLDATTRHAAVARARRAGLLP</sequence>
<protein>
    <submittedName>
        <fullName evidence="5">Helix-turn-helix transcriptional regulator</fullName>
    </submittedName>
</protein>
<keyword evidence="1" id="KW-0805">Transcription regulation</keyword>
<dbReference type="RefSeq" id="WP_194422732.1">
    <property type="nucleotide sequence ID" value="NZ_BAAAPT010000001.1"/>
</dbReference>
<dbReference type="Proteomes" id="UP001291912">
    <property type="component" value="Unassembled WGS sequence"/>
</dbReference>
<evidence type="ECO:0000256" key="1">
    <source>
        <dbReference type="ARBA" id="ARBA00023015"/>
    </source>
</evidence>
<evidence type="ECO:0000313" key="6">
    <source>
        <dbReference type="Proteomes" id="UP001291912"/>
    </source>
</evidence>
<dbReference type="SMART" id="SM00421">
    <property type="entry name" value="HTH_LUXR"/>
    <property type="match status" value="1"/>
</dbReference>
<dbReference type="PRINTS" id="PR00038">
    <property type="entry name" value="HTHLUXR"/>
</dbReference>
<keyword evidence="6" id="KW-1185">Reference proteome</keyword>
<evidence type="ECO:0000256" key="2">
    <source>
        <dbReference type="ARBA" id="ARBA00023125"/>
    </source>
</evidence>
<dbReference type="InterPro" id="IPR036388">
    <property type="entry name" value="WH-like_DNA-bd_sf"/>
</dbReference>
<dbReference type="PROSITE" id="PS50043">
    <property type="entry name" value="HTH_LUXR_2"/>
    <property type="match status" value="1"/>
</dbReference>
<proteinExistence type="predicted"/>
<name>A0ABU5NA42_9MICO</name>
<feature type="domain" description="HTH luxR-type" evidence="4">
    <location>
        <begin position="218"/>
        <end position="283"/>
    </location>
</feature>
<dbReference type="SUPFAM" id="SSF55781">
    <property type="entry name" value="GAF domain-like"/>
    <property type="match status" value="1"/>
</dbReference>
<dbReference type="SUPFAM" id="SSF46894">
    <property type="entry name" value="C-terminal effector domain of the bipartite response regulators"/>
    <property type="match status" value="1"/>
</dbReference>
<dbReference type="InterPro" id="IPR029016">
    <property type="entry name" value="GAF-like_dom_sf"/>
</dbReference>
<dbReference type="InterPro" id="IPR016032">
    <property type="entry name" value="Sig_transdc_resp-reg_C-effctor"/>
</dbReference>
<dbReference type="CDD" id="cd06170">
    <property type="entry name" value="LuxR_C_like"/>
    <property type="match status" value="1"/>
</dbReference>
<comment type="caution">
    <text evidence="5">The sequence shown here is derived from an EMBL/GenBank/DDBJ whole genome shotgun (WGS) entry which is preliminary data.</text>
</comment>
<evidence type="ECO:0000259" key="4">
    <source>
        <dbReference type="PROSITE" id="PS50043"/>
    </source>
</evidence>
<evidence type="ECO:0000256" key="3">
    <source>
        <dbReference type="ARBA" id="ARBA00023163"/>
    </source>
</evidence>
<evidence type="ECO:0000313" key="5">
    <source>
        <dbReference type="EMBL" id="MDZ8162917.1"/>
    </source>
</evidence>
<keyword evidence="2" id="KW-0238">DNA-binding</keyword>
<dbReference type="PANTHER" id="PTHR44688">
    <property type="entry name" value="DNA-BINDING TRANSCRIPTIONAL ACTIVATOR DEVR_DOSR"/>
    <property type="match status" value="1"/>
</dbReference>
<dbReference type="EMBL" id="JAWJYN010000003">
    <property type="protein sequence ID" value="MDZ8162917.1"/>
    <property type="molecule type" value="Genomic_DNA"/>
</dbReference>
<dbReference type="Gene3D" id="3.30.450.40">
    <property type="match status" value="1"/>
</dbReference>